<evidence type="ECO:0000313" key="1">
    <source>
        <dbReference type="EMBL" id="CAG2201270.1"/>
    </source>
</evidence>
<organism evidence="1 2">
    <name type="scientific">Mytilus edulis</name>
    <name type="common">Blue mussel</name>
    <dbReference type="NCBI Taxonomy" id="6550"/>
    <lineage>
        <taxon>Eukaryota</taxon>
        <taxon>Metazoa</taxon>
        <taxon>Spiralia</taxon>
        <taxon>Lophotrochozoa</taxon>
        <taxon>Mollusca</taxon>
        <taxon>Bivalvia</taxon>
        <taxon>Autobranchia</taxon>
        <taxon>Pteriomorphia</taxon>
        <taxon>Mytilida</taxon>
        <taxon>Mytiloidea</taxon>
        <taxon>Mytilidae</taxon>
        <taxon>Mytilinae</taxon>
        <taxon>Mytilus</taxon>
    </lineage>
</organism>
<dbReference type="AlphaFoldDB" id="A0A8S3QZI6"/>
<protein>
    <submittedName>
        <fullName evidence="1">Uncharacterized protein</fullName>
    </submittedName>
</protein>
<gene>
    <name evidence="1" type="ORF">MEDL_15897</name>
</gene>
<dbReference type="EMBL" id="CAJPWZ010000837">
    <property type="protein sequence ID" value="CAG2201270.1"/>
    <property type="molecule type" value="Genomic_DNA"/>
</dbReference>
<keyword evidence="2" id="KW-1185">Reference proteome</keyword>
<accession>A0A8S3QZI6</accession>
<comment type="caution">
    <text evidence="1">The sequence shown here is derived from an EMBL/GenBank/DDBJ whole genome shotgun (WGS) entry which is preliminary data.</text>
</comment>
<name>A0A8S3QZI6_MYTED</name>
<evidence type="ECO:0000313" key="2">
    <source>
        <dbReference type="Proteomes" id="UP000683360"/>
    </source>
</evidence>
<dbReference type="OrthoDB" id="5986221at2759"/>
<proteinExistence type="predicted"/>
<sequence>MKQISEEFTKEQDNMDVFRVNTNKNKVYRHLKFWHDHSDILNRTYFSVMVQCLYDKDLYLTNEEYAEKFPERKSVDVQGLVEKPKMYIFGQSKSKDIDQLSYSKTRADDLQSFETPTISNCKTEIHDILRIFTGDNPARQFEAGHKRGGNYTCLCGIMAKNHMSIDCCFRKQTPSIQERMTILKNGVVWKDFDMETNINPFNELKKEEIETELDTRRIDIDHRKMNKKDLQDLLSETLQGIQRPPALICPSFHSNSYKLVENYEISNCEPLHDITNVVQNLLTELPCHLEPTVVQKEYQNFFEVTIGDKNQIKGSDARLYAVKLAHFTQTKYEDGLVNADLVAICNSLVEIISIC</sequence>
<reference evidence="1" key="1">
    <citation type="submission" date="2021-03" db="EMBL/GenBank/DDBJ databases">
        <authorList>
            <person name="Bekaert M."/>
        </authorList>
    </citation>
    <scope>NUCLEOTIDE SEQUENCE</scope>
</reference>
<dbReference type="Proteomes" id="UP000683360">
    <property type="component" value="Unassembled WGS sequence"/>
</dbReference>